<sequence>MDVPVEHDDAAEQAPPPRSPATAGSPEPTQPAPPARRRHRLRTALLTVTVVLGVVVVALGWVGYRAWQTAHALKDAQALVDTVQDEVRAGDVQSLADAVPQIQALTRTARESSGDPVWRAAEVLPVLGTQLRAVRTVSSSLDDVAVGVLPAVASLGTALDGREADEERGRLVLAQLVEVAPGLVDASVTARSAADDVAAIDTDGLLGPLVDPVTRARDALEEAATALEGGAGVASLLPAMLGSDEPRTYLLLSLNSAELRSGGGIVGAVVVLQAQGGRLELRGQLSTADLPGLDEPVLPLSDAELTVDTARLGRWVQDATMTPDFPRTAELVAARWEQQTGGTVDGVIAADPVAVSYLLGATGPIGAPDGSTLDAGGVVAALLHDSYLTYPDAGDADRYYAGVASAIFGAVTAGKGDVGALGQALVRAGEEGRLRMWSAHPDEQDRILGTDFAGAFLSEQSADEVGVFLNDGTPGKLDYFLQVQVSVEDLQCDGPDPTAQVRVSLSYDPPADIATYPDYVIGAHREGRPDGWVDTNLNVYAPVGAPLGALEKDGGWVSGTSATLDGRAVQVVRSSLDPGQSESYTFAVPVRDGQVVVRTTPTVGSPGSVVASCAP</sequence>
<dbReference type="EMBL" id="BKAL01000013">
    <property type="protein sequence ID" value="GEP70371.1"/>
    <property type="molecule type" value="Genomic_DNA"/>
</dbReference>
<dbReference type="AlphaFoldDB" id="A0A512PGP4"/>
<organism evidence="3 4">
    <name type="scientific">Cellulomonas soli</name>
    <dbReference type="NCBI Taxonomy" id="931535"/>
    <lineage>
        <taxon>Bacteria</taxon>
        <taxon>Bacillati</taxon>
        <taxon>Actinomycetota</taxon>
        <taxon>Actinomycetes</taxon>
        <taxon>Micrococcales</taxon>
        <taxon>Cellulomonadaceae</taxon>
        <taxon>Cellulomonas</taxon>
    </lineage>
</organism>
<accession>A0A512PGP4</accession>
<keyword evidence="2" id="KW-1133">Transmembrane helix</keyword>
<dbReference type="Pfam" id="PF13196">
    <property type="entry name" value="DUF4012"/>
    <property type="match status" value="1"/>
</dbReference>
<gene>
    <name evidence="3" type="ORF">CSO01_30860</name>
</gene>
<comment type="caution">
    <text evidence="3">The sequence shown here is derived from an EMBL/GenBank/DDBJ whole genome shotgun (WGS) entry which is preliminary data.</text>
</comment>
<proteinExistence type="predicted"/>
<dbReference type="OrthoDB" id="3203519at2"/>
<dbReference type="RefSeq" id="WP_146954163.1">
    <property type="nucleotide sequence ID" value="NZ_BAABBJ010000001.1"/>
</dbReference>
<evidence type="ECO:0000313" key="3">
    <source>
        <dbReference type="EMBL" id="GEP70371.1"/>
    </source>
</evidence>
<keyword evidence="2" id="KW-0472">Membrane</keyword>
<dbReference type="InterPro" id="IPR025101">
    <property type="entry name" value="DUF4012"/>
</dbReference>
<protein>
    <recommendedName>
        <fullName evidence="5">DUF4012 domain-containing protein</fullName>
    </recommendedName>
</protein>
<evidence type="ECO:0000313" key="4">
    <source>
        <dbReference type="Proteomes" id="UP000321798"/>
    </source>
</evidence>
<evidence type="ECO:0008006" key="5">
    <source>
        <dbReference type="Google" id="ProtNLM"/>
    </source>
</evidence>
<feature type="region of interest" description="Disordered" evidence="1">
    <location>
        <begin position="1"/>
        <end position="37"/>
    </location>
</feature>
<name>A0A512PGP4_9CELL</name>
<feature type="compositionally biased region" description="Basic and acidic residues" evidence="1">
    <location>
        <begin position="1"/>
        <end position="10"/>
    </location>
</feature>
<reference evidence="3 4" key="1">
    <citation type="submission" date="2019-07" db="EMBL/GenBank/DDBJ databases">
        <title>Whole genome shotgun sequence of Cellulomonas soli NBRC 109434.</title>
        <authorList>
            <person name="Hosoyama A."/>
            <person name="Uohara A."/>
            <person name="Ohji S."/>
            <person name="Ichikawa N."/>
        </authorList>
    </citation>
    <scope>NUCLEOTIDE SEQUENCE [LARGE SCALE GENOMIC DNA]</scope>
    <source>
        <strain evidence="3 4">NBRC 109434</strain>
    </source>
</reference>
<feature type="transmembrane region" description="Helical" evidence="2">
    <location>
        <begin position="44"/>
        <end position="64"/>
    </location>
</feature>
<evidence type="ECO:0000256" key="1">
    <source>
        <dbReference type="SAM" id="MobiDB-lite"/>
    </source>
</evidence>
<dbReference type="Proteomes" id="UP000321798">
    <property type="component" value="Unassembled WGS sequence"/>
</dbReference>
<keyword evidence="4" id="KW-1185">Reference proteome</keyword>
<evidence type="ECO:0000256" key="2">
    <source>
        <dbReference type="SAM" id="Phobius"/>
    </source>
</evidence>
<keyword evidence="2" id="KW-0812">Transmembrane</keyword>